<dbReference type="SUPFAM" id="SSF57903">
    <property type="entry name" value="FYVE/PHD zinc finger"/>
    <property type="match status" value="2"/>
</dbReference>
<dbReference type="PROSITE" id="PS50016">
    <property type="entry name" value="ZF_PHD_2"/>
    <property type="match status" value="2"/>
</dbReference>
<comment type="caution">
    <text evidence="9">The sequence shown here is derived from an EMBL/GenBank/DDBJ whole genome shotgun (WGS) entry which is preliminary data.</text>
</comment>
<comment type="subcellular location">
    <subcellularLocation>
        <location evidence="1">Nucleus</location>
    </subcellularLocation>
</comment>
<evidence type="ECO:0000256" key="1">
    <source>
        <dbReference type="ARBA" id="ARBA00004123"/>
    </source>
</evidence>
<dbReference type="GO" id="GO:0042393">
    <property type="term" value="F:histone binding"/>
    <property type="evidence" value="ECO:0007669"/>
    <property type="project" value="TreeGrafter"/>
</dbReference>
<name>A0A7J7DX46_TRIWF</name>
<dbReference type="GO" id="GO:0045944">
    <property type="term" value="P:positive regulation of transcription by RNA polymerase II"/>
    <property type="evidence" value="ECO:0007669"/>
    <property type="project" value="TreeGrafter"/>
</dbReference>
<feature type="domain" description="PHD-type" evidence="8">
    <location>
        <begin position="587"/>
        <end position="646"/>
    </location>
</feature>
<dbReference type="PANTHER" id="PTHR47025:SF7">
    <property type="entry name" value="ACYL-COA N-ACYLTRANSFERASE WITH RING_FYVE_PHD-TYPE ZINC FINGER DOMAIN-CONTAINING PROTEIN"/>
    <property type="match status" value="1"/>
</dbReference>
<dbReference type="PROSITE" id="PS01359">
    <property type="entry name" value="ZF_PHD_1"/>
    <property type="match status" value="2"/>
</dbReference>
<protein>
    <recommendedName>
        <fullName evidence="8">PHD-type domain-containing protein</fullName>
    </recommendedName>
</protein>
<dbReference type="InParanoid" id="A0A7J7DX46"/>
<dbReference type="AlphaFoldDB" id="A0A7J7DX46"/>
<dbReference type="GO" id="GO:0000977">
    <property type="term" value="F:RNA polymerase II transcription regulatory region sequence-specific DNA binding"/>
    <property type="evidence" value="ECO:0007669"/>
    <property type="project" value="TreeGrafter"/>
</dbReference>
<dbReference type="Pfam" id="PF23209">
    <property type="entry name" value="IDM1_C"/>
    <property type="match status" value="1"/>
</dbReference>
<evidence type="ECO:0000256" key="5">
    <source>
        <dbReference type="ARBA" id="ARBA00023242"/>
    </source>
</evidence>
<keyword evidence="10" id="KW-1185">Reference proteome</keyword>
<dbReference type="InterPro" id="IPR013083">
    <property type="entry name" value="Znf_RING/FYVE/PHD"/>
</dbReference>
<evidence type="ECO:0000256" key="4">
    <source>
        <dbReference type="ARBA" id="ARBA00022833"/>
    </source>
</evidence>
<proteinExistence type="predicted"/>
<dbReference type="PANTHER" id="PTHR47025">
    <property type="entry name" value="AUTOIMMUNE REGULATOR"/>
    <property type="match status" value="1"/>
</dbReference>
<keyword evidence="5" id="KW-0539">Nucleus</keyword>
<dbReference type="InterPro" id="IPR056511">
    <property type="entry name" value="IDM1_C"/>
</dbReference>
<dbReference type="SMART" id="SM00249">
    <property type="entry name" value="PHD"/>
    <property type="match status" value="2"/>
</dbReference>
<dbReference type="InterPro" id="IPR011011">
    <property type="entry name" value="Znf_FYVE_PHD"/>
</dbReference>
<dbReference type="GO" id="GO:0005634">
    <property type="term" value="C:nucleus"/>
    <property type="evidence" value="ECO:0007669"/>
    <property type="project" value="UniProtKB-SubCell"/>
</dbReference>
<dbReference type="Gene3D" id="3.30.40.10">
    <property type="entry name" value="Zinc/RING finger domain, C3HC4 (zinc finger)"/>
    <property type="match status" value="2"/>
</dbReference>
<accession>A0A7J7DX46</accession>
<keyword evidence="3 6" id="KW-0863">Zinc-finger</keyword>
<keyword evidence="4" id="KW-0862">Zinc</keyword>
<dbReference type="Gene3D" id="3.40.630.30">
    <property type="match status" value="1"/>
</dbReference>
<feature type="domain" description="PHD-type" evidence="8">
    <location>
        <begin position="508"/>
        <end position="553"/>
    </location>
</feature>
<dbReference type="InterPro" id="IPR001965">
    <property type="entry name" value="Znf_PHD"/>
</dbReference>
<dbReference type="OrthoDB" id="1903104at2759"/>
<feature type="region of interest" description="Disordered" evidence="7">
    <location>
        <begin position="382"/>
        <end position="409"/>
    </location>
</feature>
<reference evidence="9 10" key="1">
    <citation type="journal article" date="2020" name="Nat. Commun.">
        <title>Genome of Tripterygium wilfordii and identification of cytochrome P450 involved in triptolide biosynthesis.</title>
        <authorList>
            <person name="Tu L."/>
            <person name="Su P."/>
            <person name="Zhang Z."/>
            <person name="Gao L."/>
            <person name="Wang J."/>
            <person name="Hu T."/>
            <person name="Zhou J."/>
            <person name="Zhang Y."/>
            <person name="Zhao Y."/>
            <person name="Liu Y."/>
            <person name="Song Y."/>
            <person name="Tong Y."/>
            <person name="Lu Y."/>
            <person name="Yang J."/>
            <person name="Xu C."/>
            <person name="Jia M."/>
            <person name="Peters R.J."/>
            <person name="Huang L."/>
            <person name="Gao W."/>
        </authorList>
    </citation>
    <scope>NUCLEOTIDE SEQUENCE [LARGE SCALE GENOMIC DNA]</scope>
    <source>
        <strain evidence="10">cv. XIE 37</strain>
        <tissue evidence="9">Leaf</tissue>
    </source>
</reference>
<evidence type="ECO:0000256" key="3">
    <source>
        <dbReference type="ARBA" id="ARBA00022771"/>
    </source>
</evidence>
<dbReference type="GO" id="GO:0008270">
    <property type="term" value="F:zinc ion binding"/>
    <property type="evidence" value="ECO:0007669"/>
    <property type="project" value="UniProtKB-KW"/>
</dbReference>
<dbReference type="EMBL" id="JAAARO010000003">
    <property type="protein sequence ID" value="KAF5750960.1"/>
    <property type="molecule type" value="Genomic_DNA"/>
</dbReference>
<evidence type="ECO:0000259" key="8">
    <source>
        <dbReference type="PROSITE" id="PS50016"/>
    </source>
</evidence>
<dbReference type="Pfam" id="PF00628">
    <property type="entry name" value="PHD"/>
    <property type="match status" value="1"/>
</dbReference>
<dbReference type="InterPro" id="IPR019787">
    <property type="entry name" value="Znf_PHD-finger"/>
</dbReference>
<dbReference type="Pfam" id="PF16135">
    <property type="entry name" value="TDBD"/>
    <property type="match status" value="2"/>
</dbReference>
<dbReference type="FunCoup" id="A0A7J7DX46">
    <property type="interactions" value="1126"/>
</dbReference>
<dbReference type="SUPFAM" id="SSF55729">
    <property type="entry name" value="Acyl-CoA N-acyltransferases (Nat)"/>
    <property type="match status" value="1"/>
</dbReference>
<evidence type="ECO:0000256" key="6">
    <source>
        <dbReference type="PROSITE-ProRule" id="PRU00146"/>
    </source>
</evidence>
<sequence>MGEGALCVDVLRDEDMGNKNYGGDESKRDTEFLASDKEVEAYDKQVKEASNEEIKSEVSNPAVCTKGNAFTTQDITSQLVEMSSSAQVVGCGEATSSCARNLSGERTLTDGEPSCGDNKSSVSHVTLEIPKHVSSTGIRKITFKFRKREDDYDIQSSASLTESISNDVFNYSNNGDLSPIRSCPSHRYLYARNMELKMSKKIIPINYPTNVKKLLATGILDGARVKYISNSPERQLHGIVNGGGYLCGCSSCQFSKILSAFEFEQHAGAKTRHPNNQIFLENGRPIYSIIQEIKSASLCQLDEVMRNVAGSSINEDFFQIWKASLQQSHEMYGADNYSGRLTSFSHYLVSCQDSEESFCATPSPFSLNNPIREQIYMENSVEQKQAVKRPRHLVSKADEQRKKTADGDVKKRDNDLHQLLFKSNGLPNGAELAYRVKGQTLLEGYKYKNGITCRCCNETISPSQFEAHAGMAARRQPYRHIYTSSGSTLHDIAVSLANGRRLISENSSDRCAHCGRPENLIFCNGCPQAFHAECSQLTFHSEGDWLCQICLEKSGHGRKASGGESSIKESPIVIRLTRAAKDRDFKIGGCVICRQHDCSSVGDRRVILCDQCEKEYHVGCLRISKVCDLKVIPKGAWFCCDECKTIHATLKSSISSGAKMIPASSLDTINRKHVENGLIIDGTASDVQFQIVRGKAQRTGNRGKDDCNHESLLDDACAIFTECFAPIKVAKRKCNLVPIMVSGRKILDQDFGGMYCVLLTVKSAVVSAGLLRIFGREVAELPLVATAKKHQGKGYFQALFACIERLLSTVKVAKLVLPATKEAESIWMNRFGFRKMSEEQLFRYQRDFLLVVFKGTSMLEKEVRRIEGPLRGVQKI</sequence>
<keyword evidence="2" id="KW-0479">Metal-binding</keyword>
<dbReference type="InterPro" id="IPR019786">
    <property type="entry name" value="Zinc_finger_PHD-type_CS"/>
</dbReference>
<dbReference type="InterPro" id="IPR032308">
    <property type="entry name" value="TDBD"/>
</dbReference>
<evidence type="ECO:0000256" key="2">
    <source>
        <dbReference type="ARBA" id="ARBA00022723"/>
    </source>
</evidence>
<evidence type="ECO:0000313" key="9">
    <source>
        <dbReference type="EMBL" id="KAF5750960.1"/>
    </source>
</evidence>
<evidence type="ECO:0000313" key="10">
    <source>
        <dbReference type="Proteomes" id="UP000593562"/>
    </source>
</evidence>
<dbReference type="GO" id="GO:0003682">
    <property type="term" value="F:chromatin binding"/>
    <property type="evidence" value="ECO:0007669"/>
    <property type="project" value="TreeGrafter"/>
</dbReference>
<evidence type="ECO:0000256" key="7">
    <source>
        <dbReference type="SAM" id="MobiDB-lite"/>
    </source>
</evidence>
<dbReference type="InterPro" id="IPR016181">
    <property type="entry name" value="Acyl_CoA_acyltransferase"/>
</dbReference>
<dbReference type="Proteomes" id="UP000593562">
    <property type="component" value="Unassembled WGS sequence"/>
</dbReference>
<feature type="compositionally biased region" description="Basic and acidic residues" evidence="7">
    <location>
        <begin position="395"/>
        <end position="409"/>
    </location>
</feature>
<organism evidence="9 10">
    <name type="scientific">Tripterygium wilfordii</name>
    <name type="common">Thunder God vine</name>
    <dbReference type="NCBI Taxonomy" id="458696"/>
    <lineage>
        <taxon>Eukaryota</taxon>
        <taxon>Viridiplantae</taxon>
        <taxon>Streptophyta</taxon>
        <taxon>Embryophyta</taxon>
        <taxon>Tracheophyta</taxon>
        <taxon>Spermatophyta</taxon>
        <taxon>Magnoliopsida</taxon>
        <taxon>eudicotyledons</taxon>
        <taxon>Gunneridae</taxon>
        <taxon>Pentapetalae</taxon>
        <taxon>rosids</taxon>
        <taxon>fabids</taxon>
        <taxon>Celastrales</taxon>
        <taxon>Celastraceae</taxon>
        <taxon>Tripterygium</taxon>
    </lineage>
</organism>
<gene>
    <name evidence="9" type="ORF">HS088_TW03G01300</name>
</gene>